<feature type="compositionally biased region" description="Pro residues" evidence="1">
    <location>
        <begin position="35"/>
        <end position="44"/>
    </location>
</feature>
<feature type="region of interest" description="Disordered" evidence="1">
    <location>
        <begin position="1"/>
        <end position="142"/>
    </location>
</feature>
<sequence>MSARKVARESLEDAFSAPSGPGRRGAGLARMLPPTRAPRPPVPVNPADTAEQTSPAVRSTAPGMPTPVEPVHSETPPDPKVASKTQAPSIPDSASQSPPVQAHQPAKPRISSLAPPSPDSEAARDVKPAEVAASSTPAMNVDDAPVDVDAVENMPIYIDSATLTALKAEKGRIGGTYADVAEVALDEQIGEVGEILRQGSAKSPQAGAFSSLPKRRRSPQIRGGIQVQLRFTKAQRDWLDEKVAEFGAPSRSVVVAVALQIHLGTRPK</sequence>
<name>A0A8I1D4R7_RHOER</name>
<feature type="compositionally biased region" description="Polar residues" evidence="1">
    <location>
        <begin position="83"/>
        <end position="99"/>
    </location>
</feature>
<keyword evidence="3" id="KW-1185">Reference proteome</keyword>
<dbReference type="AlphaFoldDB" id="A0A8I1D4R7"/>
<evidence type="ECO:0000256" key="1">
    <source>
        <dbReference type="SAM" id="MobiDB-lite"/>
    </source>
</evidence>
<organism evidence="2 3">
    <name type="scientific">Rhodococcus erythropolis</name>
    <name type="common">Arthrobacter picolinophilus</name>
    <dbReference type="NCBI Taxonomy" id="1833"/>
    <lineage>
        <taxon>Bacteria</taxon>
        <taxon>Bacillati</taxon>
        <taxon>Actinomycetota</taxon>
        <taxon>Actinomycetes</taxon>
        <taxon>Mycobacteriales</taxon>
        <taxon>Nocardiaceae</taxon>
        <taxon>Rhodococcus</taxon>
        <taxon>Rhodococcus erythropolis group</taxon>
    </lineage>
</organism>
<accession>A0A8I1D4R7</accession>
<feature type="compositionally biased region" description="Basic and acidic residues" evidence="1">
    <location>
        <begin position="1"/>
        <end position="11"/>
    </location>
</feature>
<comment type="caution">
    <text evidence="2">The sequence shown here is derived from an EMBL/GenBank/DDBJ whole genome shotgun (WGS) entry which is preliminary data.</text>
</comment>
<evidence type="ECO:0000313" key="2">
    <source>
        <dbReference type="EMBL" id="MBH5141467.1"/>
    </source>
</evidence>
<gene>
    <name evidence="2" type="ORF">I3517_02405</name>
</gene>
<proteinExistence type="predicted"/>
<dbReference type="RefSeq" id="WP_197940490.1">
    <property type="nucleotide sequence ID" value="NZ_JAECSB010000016.1"/>
</dbReference>
<evidence type="ECO:0000313" key="3">
    <source>
        <dbReference type="Proteomes" id="UP000627573"/>
    </source>
</evidence>
<reference evidence="2 3" key="1">
    <citation type="submission" date="2020-12" db="EMBL/GenBank/DDBJ databases">
        <title>Draft genome sequence of furan degrading bacterial strain FUR100.</title>
        <authorList>
            <person name="Woiski C."/>
        </authorList>
    </citation>
    <scope>NUCLEOTIDE SEQUENCE [LARGE SCALE GENOMIC DNA]</scope>
    <source>
        <strain evidence="2 3">FUR100</strain>
    </source>
</reference>
<dbReference type="Proteomes" id="UP000627573">
    <property type="component" value="Unassembled WGS sequence"/>
</dbReference>
<protein>
    <submittedName>
        <fullName evidence="2">Uncharacterized protein</fullName>
    </submittedName>
</protein>
<dbReference type="EMBL" id="JAECSB010000016">
    <property type="protein sequence ID" value="MBH5141467.1"/>
    <property type="molecule type" value="Genomic_DNA"/>
</dbReference>